<sequence length="132" mass="14701">MKPPSVDGVSGDATLQYYANHTAQIEIVRHDRTMEQIVFPIPEMCEYLTNDTKVRVFHTAERDDQGSKVTASSHLAPDSHFHLFNDLFRLIWAVMLLSAAVAITLPKPSGIRTLIMTVILRLICSAGPQPTL</sequence>
<name>E9HQP5_DAPPU</name>
<accession>E9HQP5</accession>
<keyword evidence="1" id="KW-0472">Membrane</keyword>
<dbReference type="PANTHER" id="PTHR45816:SF4">
    <property type="entry name" value="RYR_IP3R HOMOLOGY ASSOCIATED DOMAIN-CONTAINING PROTEIN"/>
    <property type="match status" value="1"/>
</dbReference>
<keyword evidence="3" id="KW-1185">Reference proteome</keyword>
<dbReference type="AlphaFoldDB" id="E9HQP5"/>
<dbReference type="InterPro" id="IPR015925">
    <property type="entry name" value="Ryanodine_IP3_receptor"/>
</dbReference>
<dbReference type="KEGG" id="dpx:DAPPUDRAFT_263966"/>
<evidence type="ECO:0000313" key="2">
    <source>
        <dbReference type="EMBL" id="EFX65929.1"/>
    </source>
</evidence>
<feature type="transmembrane region" description="Helical" evidence="1">
    <location>
        <begin position="87"/>
        <end position="106"/>
    </location>
</feature>
<dbReference type="PANTHER" id="PTHR45816">
    <property type="entry name" value="MIR DOMAIN-CONTAINING PROTEIN"/>
    <property type="match status" value="1"/>
</dbReference>
<keyword evidence="1" id="KW-1133">Transmembrane helix</keyword>
<evidence type="ECO:0000256" key="1">
    <source>
        <dbReference type="SAM" id="Phobius"/>
    </source>
</evidence>
<dbReference type="InParanoid" id="E9HQP5"/>
<gene>
    <name evidence="2" type="ORF">DAPPUDRAFT_263966</name>
</gene>
<proteinExistence type="predicted"/>
<evidence type="ECO:0000313" key="3">
    <source>
        <dbReference type="Proteomes" id="UP000000305"/>
    </source>
</evidence>
<dbReference type="Proteomes" id="UP000000305">
    <property type="component" value="Unassembled WGS sequence"/>
</dbReference>
<dbReference type="eggNOG" id="KOG3533">
    <property type="taxonomic scope" value="Eukaryota"/>
</dbReference>
<dbReference type="HOGENOM" id="CLU_1919152_0_0_1"/>
<reference evidence="2 3" key="1">
    <citation type="journal article" date="2011" name="Science">
        <title>The ecoresponsive genome of Daphnia pulex.</title>
        <authorList>
            <person name="Colbourne J.K."/>
            <person name="Pfrender M.E."/>
            <person name="Gilbert D."/>
            <person name="Thomas W.K."/>
            <person name="Tucker A."/>
            <person name="Oakley T.H."/>
            <person name="Tokishita S."/>
            <person name="Aerts A."/>
            <person name="Arnold G.J."/>
            <person name="Basu M.K."/>
            <person name="Bauer D.J."/>
            <person name="Caceres C.E."/>
            <person name="Carmel L."/>
            <person name="Casola C."/>
            <person name="Choi J.H."/>
            <person name="Detter J.C."/>
            <person name="Dong Q."/>
            <person name="Dusheyko S."/>
            <person name="Eads B.D."/>
            <person name="Frohlich T."/>
            <person name="Geiler-Samerotte K.A."/>
            <person name="Gerlach D."/>
            <person name="Hatcher P."/>
            <person name="Jogdeo S."/>
            <person name="Krijgsveld J."/>
            <person name="Kriventseva E.V."/>
            <person name="Kultz D."/>
            <person name="Laforsch C."/>
            <person name="Lindquist E."/>
            <person name="Lopez J."/>
            <person name="Manak J.R."/>
            <person name="Muller J."/>
            <person name="Pangilinan J."/>
            <person name="Patwardhan R.P."/>
            <person name="Pitluck S."/>
            <person name="Pritham E.J."/>
            <person name="Rechtsteiner A."/>
            <person name="Rho M."/>
            <person name="Rogozin I.B."/>
            <person name="Sakarya O."/>
            <person name="Salamov A."/>
            <person name="Schaack S."/>
            <person name="Shapiro H."/>
            <person name="Shiga Y."/>
            <person name="Skalitzky C."/>
            <person name="Smith Z."/>
            <person name="Souvorov A."/>
            <person name="Sung W."/>
            <person name="Tang Z."/>
            <person name="Tsuchiya D."/>
            <person name="Tu H."/>
            <person name="Vos H."/>
            <person name="Wang M."/>
            <person name="Wolf Y.I."/>
            <person name="Yamagata H."/>
            <person name="Yamada T."/>
            <person name="Ye Y."/>
            <person name="Shaw J.R."/>
            <person name="Andrews J."/>
            <person name="Crease T.J."/>
            <person name="Tang H."/>
            <person name="Lucas S.M."/>
            <person name="Robertson H.M."/>
            <person name="Bork P."/>
            <person name="Koonin E.V."/>
            <person name="Zdobnov E.M."/>
            <person name="Grigoriev I.V."/>
            <person name="Lynch M."/>
            <person name="Boore J.L."/>
        </authorList>
    </citation>
    <scope>NUCLEOTIDE SEQUENCE [LARGE SCALE GENOMIC DNA]</scope>
</reference>
<dbReference type="PhylomeDB" id="E9HQP5"/>
<dbReference type="STRING" id="6669.E9HQP5"/>
<keyword evidence="1" id="KW-0812">Transmembrane</keyword>
<dbReference type="GO" id="GO:0006816">
    <property type="term" value="P:calcium ion transport"/>
    <property type="evidence" value="ECO:0007669"/>
    <property type="project" value="InterPro"/>
</dbReference>
<dbReference type="OrthoDB" id="76898at2759"/>
<organism evidence="2 3">
    <name type="scientific">Daphnia pulex</name>
    <name type="common">Water flea</name>
    <dbReference type="NCBI Taxonomy" id="6669"/>
    <lineage>
        <taxon>Eukaryota</taxon>
        <taxon>Metazoa</taxon>
        <taxon>Ecdysozoa</taxon>
        <taxon>Arthropoda</taxon>
        <taxon>Crustacea</taxon>
        <taxon>Branchiopoda</taxon>
        <taxon>Diplostraca</taxon>
        <taxon>Cladocera</taxon>
        <taxon>Anomopoda</taxon>
        <taxon>Daphniidae</taxon>
        <taxon>Daphnia</taxon>
    </lineage>
</organism>
<protein>
    <submittedName>
        <fullName evidence="2">Uncharacterized protein</fullName>
    </submittedName>
</protein>
<dbReference type="EMBL" id="GL732723">
    <property type="protein sequence ID" value="EFX65929.1"/>
    <property type="molecule type" value="Genomic_DNA"/>
</dbReference>